<organism evidence="1 2">
    <name type="scientific">Paraglomus occultum</name>
    <dbReference type="NCBI Taxonomy" id="144539"/>
    <lineage>
        <taxon>Eukaryota</taxon>
        <taxon>Fungi</taxon>
        <taxon>Fungi incertae sedis</taxon>
        <taxon>Mucoromycota</taxon>
        <taxon>Glomeromycotina</taxon>
        <taxon>Glomeromycetes</taxon>
        <taxon>Paraglomerales</taxon>
        <taxon>Paraglomeraceae</taxon>
        <taxon>Paraglomus</taxon>
    </lineage>
</organism>
<sequence>ASANHFCAVHAWLYRTYTAINLEYPSNVPRPRIVIYDFGLYGWQISLLNSLKSAGFLTELRKFDYSKYPDFWDIRIHKGEYGWKVGALSEIVRDFPGIVVWLDSGSLMRTPFLRNIENLLVKDKCIASPRSAATLFVWTHPGMYDYYGVPQPEEFRDVENCSSGVLVFNTHTAGKLLEDWLDCALHKDCIAPPGSSRKNHRQDQSAFTYLSAREGCFCNLTAAEFNVMNHMDYQCAENVVRFEQLNSVPWNITEYDRLRMKKTKSRRRGPWWDLLWEVKP</sequence>
<keyword evidence="2" id="KW-1185">Reference proteome</keyword>
<reference evidence="1" key="1">
    <citation type="submission" date="2021-06" db="EMBL/GenBank/DDBJ databases">
        <authorList>
            <person name="Kallberg Y."/>
            <person name="Tangrot J."/>
            <person name="Rosling A."/>
        </authorList>
    </citation>
    <scope>NUCLEOTIDE SEQUENCE</scope>
    <source>
        <strain evidence="1">IA702</strain>
    </source>
</reference>
<dbReference type="Proteomes" id="UP000789572">
    <property type="component" value="Unassembled WGS sequence"/>
</dbReference>
<dbReference type="EMBL" id="CAJVPJ010000946">
    <property type="protein sequence ID" value="CAG8567004.1"/>
    <property type="molecule type" value="Genomic_DNA"/>
</dbReference>
<dbReference type="PANTHER" id="PTHR31389">
    <property type="entry name" value="LD39211P"/>
    <property type="match status" value="1"/>
</dbReference>
<protein>
    <submittedName>
        <fullName evidence="1">1702_t:CDS:1</fullName>
    </submittedName>
</protein>
<dbReference type="PANTHER" id="PTHR31389:SF4">
    <property type="entry name" value="LD39211P"/>
    <property type="match status" value="1"/>
</dbReference>
<dbReference type="OrthoDB" id="5954868at2759"/>
<accession>A0A9N9BGD1</accession>
<gene>
    <name evidence="1" type="ORF">POCULU_LOCUS5800</name>
</gene>
<evidence type="ECO:0000313" key="1">
    <source>
        <dbReference type="EMBL" id="CAG8567004.1"/>
    </source>
</evidence>
<name>A0A9N9BGD1_9GLOM</name>
<proteinExistence type="predicted"/>
<feature type="non-terminal residue" evidence="1">
    <location>
        <position position="1"/>
    </location>
</feature>
<comment type="caution">
    <text evidence="1">The sequence shown here is derived from an EMBL/GenBank/DDBJ whole genome shotgun (WGS) entry which is preliminary data.</text>
</comment>
<evidence type="ECO:0000313" key="2">
    <source>
        <dbReference type="Proteomes" id="UP000789572"/>
    </source>
</evidence>
<dbReference type="AlphaFoldDB" id="A0A9N9BGD1"/>